<dbReference type="AlphaFoldDB" id="A0AAD0VM81"/>
<feature type="transmembrane region" description="Helical" evidence="1">
    <location>
        <begin position="21"/>
        <end position="42"/>
    </location>
</feature>
<sequence length="215" mass="25869">MKKEEMTLKEKTRKEFDKFFAQLYLGNSTIIITVCWMITSFHLTMLYKFENCVNYCDDKDTFYYITYISIIIIFSTFVPIIIYFYKNKNKIGIEKDPLIEERGMSFSFSNPNPRVVILPMYLLWIFSLSKLIVIFYNKDFIEDFIIKITILLIIFICSFIAWFKFKKTSSNTWSLWTTVFAVSYVFINIFWEYFLPYLQSYLLAINCIFKTIITI</sequence>
<feature type="transmembrane region" description="Helical" evidence="1">
    <location>
        <begin position="115"/>
        <end position="138"/>
    </location>
</feature>
<reference evidence="2 4" key="2">
    <citation type="submission" date="2018-07" db="EMBL/GenBank/DDBJ databases">
        <title>Complete genome of the Arcobacter trophiarum type strain LMG 25534.</title>
        <authorList>
            <person name="Miller W.G."/>
            <person name="Yee E."/>
        </authorList>
    </citation>
    <scope>NUCLEOTIDE SEQUENCE [LARGE SCALE GENOMIC DNA]</scope>
    <source>
        <strain evidence="2 4">LMG 25534</strain>
    </source>
</reference>
<evidence type="ECO:0000313" key="3">
    <source>
        <dbReference type="EMBL" id="RXJ89887.1"/>
    </source>
</evidence>
<reference evidence="3 5" key="1">
    <citation type="submission" date="2017-10" db="EMBL/GenBank/DDBJ databases">
        <title>Genomics of the genus Arcobacter.</title>
        <authorList>
            <person name="Perez-Cataluna A."/>
            <person name="Figueras M.J."/>
        </authorList>
    </citation>
    <scope>NUCLEOTIDE SEQUENCE [LARGE SCALE GENOMIC DNA]</scope>
    <source>
        <strain evidence="3 5">LMG 25534</strain>
    </source>
</reference>
<evidence type="ECO:0000313" key="5">
    <source>
        <dbReference type="Proteomes" id="UP000289132"/>
    </source>
</evidence>
<feature type="transmembrane region" description="Helical" evidence="1">
    <location>
        <begin position="144"/>
        <end position="163"/>
    </location>
</feature>
<evidence type="ECO:0000313" key="2">
    <source>
        <dbReference type="EMBL" id="AXK49022.1"/>
    </source>
</evidence>
<keyword evidence="5" id="KW-1185">Reference proteome</keyword>
<proteinExistence type="predicted"/>
<accession>A0AAD0VM81</accession>
<name>A0AAD0VM81_9BACT</name>
<feature type="transmembrane region" description="Helical" evidence="1">
    <location>
        <begin position="175"/>
        <end position="194"/>
    </location>
</feature>
<evidence type="ECO:0000313" key="4">
    <source>
        <dbReference type="Proteomes" id="UP000254504"/>
    </source>
</evidence>
<dbReference type="RefSeq" id="WP_115428525.1">
    <property type="nucleotide sequence ID" value="NZ_CP031367.1"/>
</dbReference>
<evidence type="ECO:0000256" key="1">
    <source>
        <dbReference type="SAM" id="Phobius"/>
    </source>
</evidence>
<keyword evidence="1" id="KW-1133">Transmembrane helix</keyword>
<dbReference type="KEGG" id="atp:ATR_1159"/>
<dbReference type="Proteomes" id="UP000289132">
    <property type="component" value="Unassembled WGS sequence"/>
</dbReference>
<organism evidence="2 4">
    <name type="scientific">Aliarcobacter trophiarum LMG 25534</name>
    <dbReference type="NCBI Taxonomy" id="1032241"/>
    <lineage>
        <taxon>Bacteria</taxon>
        <taxon>Pseudomonadati</taxon>
        <taxon>Campylobacterota</taxon>
        <taxon>Epsilonproteobacteria</taxon>
        <taxon>Campylobacterales</taxon>
        <taxon>Arcobacteraceae</taxon>
        <taxon>Aliarcobacter</taxon>
    </lineage>
</organism>
<dbReference type="EMBL" id="PDKD01000016">
    <property type="protein sequence ID" value="RXJ89887.1"/>
    <property type="molecule type" value="Genomic_DNA"/>
</dbReference>
<protein>
    <submittedName>
        <fullName evidence="2">Membrane protein</fullName>
    </submittedName>
</protein>
<dbReference type="EMBL" id="CP031367">
    <property type="protein sequence ID" value="AXK49022.1"/>
    <property type="molecule type" value="Genomic_DNA"/>
</dbReference>
<keyword evidence="1" id="KW-0472">Membrane</keyword>
<feature type="transmembrane region" description="Helical" evidence="1">
    <location>
        <begin position="62"/>
        <end position="85"/>
    </location>
</feature>
<keyword evidence="1" id="KW-0812">Transmembrane</keyword>
<gene>
    <name evidence="2" type="ORF">ATR_1159</name>
    <name evidence="3" type="ORF">CRU87_08300</name>
</gene>
<dbReference type="Proteomes" id="UP000254504">
    <property type="component" value="Chromosome"/>
</dbReference>